<dbReference type="InterPro" id="IPR020456">
    <property type="entry name" value="Acylphosphatase"/>
</dbReference>
<dbReference type="NCBIfam" id="NF011000">
    <property type="entry name" value="PRK14426.1"/>
    <property type="match status" value="1"/>
</dbReference>
<sequence>MSSVCRKFLVSGTVQMVGFRYHTAHQGLKLGLTGYAKNLNDGSVEVFACGAKEQVEQLAQWLKVGPRTASVESCIASEAEFKHYAGFDIL</sequence>
<dbReference type="InterPro" id="IPR017968">
    <property type="entry name" value="Acylphosphatase_CS"/>
</dbReference>
<feature type="active site" evidence="5">
    <location>
        <position position="20"/>
    </location>
</feature>
<reference evidence="8 9" key="2">
    <citation type="submission" date="2013-11" db="EMBL/GenBank/DDBJ databases">
        <title>Whole genome shotgun sequence of Vibrio halioticoli NBRC 102217.</title>
        <authorList>
            <person name="Isaki S."/>
            <person name="Kimura A."/>
            <person name="Ohji S."/>
            <person name="Hosoyama A."/>
            <person name="Fujita N."/>
            <person name="Hashimoto M."/>
            <person name="Hosoyama Y."/>
            <person name="Yamazoe A."/>
        </authorList>
    </citation>
    <scope>NUCLEOTIDE SEQUENCE [LARGE SCALE GENOMIC DNA]</scope>
    <source>
        <strain evidence="8 9">NBRC 102217</strain>
    </source>
</reference>
<dbReference type="GO" id="GO:0003998">
    <property type="term" value="F:acylphosphatase activity"/>
    <property type="evidence" value="ECO:0007669"/>
    <property type="project" value="UniProtKB-EC"/>
</dbReference>
<proteinExistence type="inferred from homology"/>
<comment type="catalytic activity">
    <reaction evidence="4 5">
        <text>an acyl phosphate + H2O = a carboxylate + phosphate + H(+)</text>
        <dbReference type="Rhea" id="RHEA:14965"/>
        <dbReference type="ChEBI" id="CHEBI:15377"/>
        <dbReference type="ChEBI" id="CHEBI:15378"/>
        <dbReference type="ChEBI" id="CHEBI:29067"/>
        <dbReference type="ChEBI" id="CHEBI:43474"/>
        <dbReference type="ChEBI" id="CHEBI:59918"/>
        <dbReference type="EC" id="3.6.1.7"/>
    </reaction>
</comment>
<dbReference type="PROSITE" id="PS00151">
    <property type="entry name" value="ACYLPHOSPHATASE_2"/>
    <property type="match status" value="1"/>
</dbReference>
<dbReference type="PANTHER" id="PTHR47268">
    <property type="entry name" value="ACYLPHOSPHATASE"/>
    <property type="match status" value="1"/>
</dbReference>
<evidence type="ECO:0000256" key="2">
    <source>
        <dbReference type="ARBA" id="ARBA00012150"/>
    </source>
</evidence>
<dbReference type="PROSITE" id="PS51160">
    <property type="entry name" value="ACYLPHOSPHATASE_3"/>
    <property type="match status" value="1"/>
</dbReference>
<reference evidence="8 9" key="1">
    <citation type="submission" date="2013-10" db="EMBL/GenBank/DDBJ databases">
        <authorList>
            <person name="Ichikawa N."/>
            <person name="Kimura A."/>
            <person name="Ohji S."/>
            <person name="Hosoyama A."/>
            <person name="Fujita N."/>
        </authorList>
    </citation>
    <scope>NUCLEOTIDE SEQUENCE [LARGE SCALE GENOMIC DNA]</scope>
    <source>
        <strain evidence="8 9">NBRC 102217</strain>
    </source>
</reference>
<dbReference type="InterPro" id="IPR036046">
    <property type="entry name" value="Acylphosphatase-like_dom_sf"/>
</dbReference>
<evidence type="ECO:0000313" key="9">
    <source>
        <dbReference type="Proteomes" id="UP000017800"/>
    </source>
</evidence>
<dbReference type="AlphaFoldDB" id="V5FF80"/>
<evidence type="ECO:0000259" key="7">
    <source>
        <dbReference type="PROSITE" id="PS51160"/>
    </source>
</evidence>
<dbReference type="eggNOG" id="COG1254">
    <property type="taxonomic scope" value="Bacteria"/>
</dbReference>
<dbReference type="OrthoDB" id="5295388at2"/>
<dbReference type="Pfam" id="PF00708">
    <property type="entry name" value="Acylphosphatase"/>
    <property type="match status" value="1"/>
</dbReference>
<evidence type="ECO:0000256" key="3">
    <source>
        <dbReference type="ARBA" id="ARBA00015991"/>
    </source>
</evidence>
<evidence type="ECO:0000256" key="4">
    <source>
        <dbReference type="ARBA" id="ARBA00047645"/>
    </source>
</evidence>
<dbReference type="InterPro" id="IPR001792">
    <property type="entry name" value="Acylphosphatase-like_dom"/>
</dbReference>
<comment type="caution">
    <text evidence="8">The sequence shown here is derived from an EMBL/GenBank/DDBJ whole genome shotgun (WGS) entry which is preliminary data.</text>
</comment>
<comment type="similarity">
    <text evidence="1 6">Belongs to the acylphosphatase family.</text>
</comment>
<name>V5FF80_9VIBR</name>
<protein>
    <recommendedName>
        <fullName evidence="3 5">acylphosphatase</fullName>
        <ecNumber evidence="2 5">3.6.1.7</ecNumber>
    </recommendedName>
</protein>
<evidence type="ECO:0000256" key="6">
    <source>
        <dbReference type="RuleBase" id="RU004168"/>
    </source>
</evidence>
<dbReference type="PANTHER" id="PTHR47268:SF4">
    <property type="entry name" value="ACYLPHOSPHATASE"/>
    <property type="match status" value="1"/>
</dbReference>
<feature type="active site" evidence="5">
    <location>
        <position position="38"/>
    </location>
</feature>
<organism evidence="8 9">
    <name type="scientific">Vibrio halioticoli NBRC 102217</name>
    <dbReference type="NCBI Taxonomy" id="1219072"/>
    <lineage>
        <taxon>Bacteria</taxon>
        <taxon>Pseudomonadati</taxon>
        <taxon>Pseudomonadota</taxon>
        <taxon>Gammaproteobacteria</taxon>
        <taxon>Vibrionales</taxon>
        <taxon>Vibrionaceae</taxon>
        <taxon>Vibrio</taxon>
    </lineage>
</organism>
<evidence type="ECO:0000256" key="1">
    <source>
        <dbReference type="ARBA" id="ARBA00005614"/>
    </source>
</evidence>
<evidence type="ECO:0000313" key="8">
    <source>
        <dbReference type="EMBL" id="GAD90358.1"/>
    </source>
</evidence>
<accession>V5FF80</accession>
<dbReference type="Proteomes" id="UP000017800">
    <property type="component" value="Unassembled WGS sequence"/>
</dbReference>
<keyword evidence="5" id="KW-0378">Hydrolase</keyword>
<evidence type="ECO:0000256" key="5">
    <source>
        <dbReference type="PROSITE-ProRule" id="PRU00520"/>
    </source>
</evidence>
<dbReference type="EMBL" id="BAUJ01000040">
    <property type="protein sequence ID" value="GAD90358.1"/>
    <property type="molecule type" value="Genomic_DNA"/>
</dbReference>
<gene>
    <name evidence="8" type="ORF">VHA01S_040_00380</name>
</gene>
<feature type="domain" description="Acylphosphatase-like" evidence="7">
    <location>
        <begin position="5"/>
        <end position="90"/>
    </location>
</feature>
<dbReference type="Gene3D" id="3.30.70.100">
    <property type="match status" value="1"/>
</dbReference>
<keyword evidence="9" id="KW-1185">Reference proteome</keyword>
<dbReference type="EC" id="3.6.1.7" evidence="2 5"/>
<dbReference type="RefSeq" id="WP_023404700.1">
    <property type="nucleotide sequence ID" value="NZ_BAUJ01000040.1"/>
</dbReference>
<dbReference type="SUPFAM" id="SSF54975">
    <property type="entry name" value="Acylphosphatase/BLUF domain-like"/>
    <property type="match status" value="1"/>
</dbReference>